<feature type="compositionally biased region" description="Basic residues" evidence="2">
    <location>
        <begin position="390"/>
        <end position="399"/>
    </location>
</feature>
<proteinExistence type="predicted"/>
<organism evidence="3">
    <name type="scientific">viral metagenome</name>
    <dbReference type="NCBI Taxonomy" id="1070528"/>
    <lineage>
        <taxon>unclassified sequences</taxon>
        <taxon>metagenomes</taxon>
        <taxon>organismal metagenomes</taxon>
    </lineage>
</organism>
<keyword evidence="1" id="KW-0175">Coiled coil</keyword>
<feature type="compositionally biased region" description="Basic and acidic residues" evidence="2">
    <location>
        <begin position="375"/>
        <end position="387"/>
    </location>
</feature>
<dbReference type="AlphaFoldDB" id="A0A6C0HCB1"/>
<accession>A0A6C0HCB1</accession>
<protein>
    <submittedName>
        <fullName evidence="3">Uncharacterized protein</fullName>
    </submittedName>
</protein>
<reference evidence="3" key="1">
    <citation type="journal article" date="2020" name="Nature">
        <title>Giant virus diversity and host interactions through global metagenomics.</title>
        <authorList>
            <person name="Schulz F."/>
            <person name="Roux S."/>
            <person name="Paez-Espino D."/>
            <person name="Jungbluth S."/>
            <person name="Walsh D.A."/>
            <person name="Denef V.J."/>
            <person name="McMahon K.D."/>
            <person name="Konstantinidis K.T."/>
            <person name="Eloe-Fadrosh E.A."/>
            <person name="Kyrpides N.C."/>
            <person name="Woyke T."/>
        </authorList>
    </citation>
    <scope>NUCLEOTIDE SEQUENCE</scope>
    <source>
        <strain evidence="3">GVMAG-M-3300023179-91</strain>
    </source>
</reference>
<feature type="coiled-coil region" evidence="1">
    <location>
        <begin position="310"/>
        <end position="362"/>
    </location>
</feature>
<evidence type="ECO:0000313" key="3">
    <source>
        <dbReference type="EMBL" id="QHT78262.1"/>
    </source>
</evidence>
<name>A0A6C0HCB1_9ZZZZ</name>
<evidence type="ECO:0000256" key="2">
    <source>
        <dbReference type="SAM" id="MobiDB-lite"/>
    </source>
</evidence>
<feature type="region of interest" description="Disordered" evidence="2">
    <location>
        <begin position="374"/>
        <end position="399"/>
    </location>
</feature>
<sequence length="399" mass="45193">MSAEKGEPIPEEFQKIIKDFISDILNTFPEYEPIISKWWTKDFAVLTEEEQGSKMEFIFKHCLKIFPERFFDILYQNAEMFEDTSSANTDFLPGISFKYLWKCDISDKTRETIWKYLQLILLGLVGSMKNKDAFGDTAKLFDSINEEEFKGKLEETLSNMQNLFENVEKDGDTGENPINMENLPNAEQIHDHITGMLGGKLGQLAKEIAEETAGNLNIDMENVTDAKDVFQNLFKNPGKLMGLVKNVGSKLDERIKSGEIKESELYSEATEIMNRMKDMPGMDNIQSMLRQMGMAGGAMPNLGRNTKVDVNAMQGQLNRMEKNAKMKENLKKKAEQKNAQKLMEQLAEKAAVEARIEAQKKNAMSDEDLIAFISQDKKESGAKDASKPKSSGKKKKGKK</sequence>
<evidence type="ECO:0000256" key="1">
    <source>
        <dbReference type="SAM" id="Coils"/>
    </source>
</evidence>
<dbReference type="EMBL" id="MN739930">
    <property type="protein sequence ID" value="QHT78262.1"/>
    <property type="molecule type" value="Genomic_DNA"/>
</dbReference>